<protein>
    <submittedName>
        <fullName evidence="2">Uncharacterized protein</fullName>
    </submittedName>
</protein>
<evidence type="ECO:0000256" key="1">
    <source>
        <dbReference type="SAM" id="MobiDB-lite"/>
    </source>
</evidence>
<evidence type="ECO:0000313" key="3">
    <source>
        <dbReference type="Proteomes" id="UP001149165"/>
    </source>
</evidence>
<keyword evidence="3" id="KW-1185">Reference proteome</keyword>
<feature type="region of interest" description="Disordered" evidence="1">
    <location>
        <begin position="137"/>
        <end position="158"/>
    </location>
</feature>
<dbReference type="EMBL" id="JAPQKH010000006">
    <property type="protein sequence ID" value="KAJ5094191.1"/>
    <property type="molecule type" value="Genomic_DNA"/>
</dbReference>
<dbReference type="OrthoDB" id="4339278at2759"/>
<name>A0A9W9F5W8_9EURO</name>
<organism evidence="2 3">
    <name type="scientific">Penicillium angulare</name>
    <dbReference type="NCBI Taxonomy" id="116970"/>
    <lineage>
        <taxon>Eukaryota</taxon>
        <taxon>Fungi</taxon>
        <taxon>Dikarya</taxon>
        <taxon>Ascomycota</taxon>
        <taxon>Pezizomycotina</taxon>
        <taxon>Eurotiomycetes</taxon>
        <taxon>Eurotiomycetidae</taxon>
        <taxon>Eurotiales</taxon>
        <taxon>Aspergillaceae</taxon>
        <taxon>Penicillium</taxon>
    </lineage>
</organism>
<dbReference type="Proteomes" id="UP001149165">
    <property type="component" value="Unassembled WGS sequence"/>
</dbReference>
<evidence type="ECO:0000313" key="2">
    <source>
        <dbReference type="EMBL" id="KAJ5094191.1"/>
    </source>
</evidence>
<dbReference type="AlphaFoldDB" id="A0A9W9F5W8"/>
<dbReference type="InterPro" id="IPR021858">
    <property type="entry name" value="Fun_TF"/>
</dbReference>
<sequence length="268" mass="30390">MYFVAHDIMSRTTSDSWPEDETLHLWYDDENLEEILRSRSLTRYEVQKYASISSEVGKSLLSLKQRFSEQSEGKKGLQRVAQIKHAAALLYLTERFGPKKGKCASTCFPTCFPASLTAMEWELEDIGLQRSADQENISRANHQTSGPQSDTSTANYHKPLGDITGQEYKGICAICKVKLITSMIELISTLPDMATLLWPLFVLGNVGLENEEQRRFVIDRLANIQRTQNLGSVRRTIDAVKHAFGTKELLPSNERSWGHETYHYISLA</sequence>
<gene>
    <name evidence="2" type="ORF">N7456_010052</name>
</gene>
<reference evidence="2" key="2">
    <citation type="journal article" date="2023" name="IMA Fungus">
        <title>Comparative genomic study of the Penicillium genus elucidates a diverse pangenome and 15 lateral gene transfer events.</title>
        <authorList>
            <person name="Petersen C."/>
            <person name="Sorensen T."/>
            <person name="Nielsen M.R."/>
            <person name="Sondergaard T.E."/>
            <person name="Sorensen J.L."/>
            <person name="Fitzpatrick D.A."/>
            <person name="Frisvad J.C."/>
            <person name="Nielsen K.L."/>
        </authorList>
    </citation>
    <scope>NUCLEOTIDE SEQUENCE</scope>
    <source>
        <strain evidence="2">IBT 30069</strain>
    </source>
</reference>
<dbReference type="Pfam" id="PF11951">
    <property type="entry name" value="Fungal_trans_2"/>
    <property type="match status" value="1"/>
</dbReference>
<reference evidence="2" key="1">
    <citation type="submission" date="2022-11" db="EMBL/GenBank/DDBJ databases">
        <authorList>
            <person name="Petersen C."/>
        </authorList>
    </citation>
    <scope>NUCLEOTIDE SEQUENCE</scope>
    <source>
        <strain evidence="2">IBT 30069</strain>
    </source>
</reference>
<comment type="caution">
    <text evidence="2">The sequence shown here is derived from an EMBL/GenBank/DDBJ whole genome shotgun (WGS) entry which is preliminary data.</text>
</comment>
<accession>A0A9W9F5W8</accession>
<proteinExistence type="predicted"/>
<feature type="compositionally biased region" description="Polar residues" evidence="1">
    <location>
        <begin position="137"/>
        <end position="155"/>
    </location>
</feature>